<feature type="compositionally biased region" description="Basic and acidic residues" evidence="1">
    <location>
        <begin position="64"/>
        <end position="80"/>
    </location>
</feature>
<evidence type="ECO:0000313" key="4">
    <source>
        <dbReference type="Proteomes" id="UP000316726"/>
    </source>
</evidence>
<dbReference type="AlphaFoldDB" id="A0A5B8MQL8"/>
<evidence type="ECO:0000313" key="3">
    <source>
        <dbReference type="EMBL" id="QDZ22703.1"/>
    </source>
</evidence>
<dbReference type="Gene3D" id="3.40.140.10">
    <property type="entry name" value="Cytidine Deaminase, domain 2"/>
    <property type="match status" value="1"/>
</dbReference>
<name>A0A5B8MQL8_9CHLO</name>
<dbReference type="PROSITE" id="PS50249">
    <property type="entry name" value="MPN"/>
    <property type="match status" value="1"/>
</dbReference>
<feature type="compositionally biased region" description="Basic and acidic residues" evidence="1">
    <location>
        <begin position="31"/>
        <end position="40"/>
    </location>
</feature>
<sequence>MAEVNDPDHEVTMQTIQRLQREDLEETGALDDWKEGRRQDEDNDYRPPGVETKKPVKKKQKQKHVVEGQNGKEERRDVASNKENICDGGGSPEGVKGEGEGEGEEATTTTAVKAKAGVKPRPKKRSSAPRGVSLLDLIKEGLMEPGQGVLKIVYKNHEYVGDLTEDGLISFEGEEWESPSAWSINVKRRLFPEKKADDGWKSVMHQGKKIESIKHEYIKKLFGLGSYGSGLTSFQPKLELSGGPVATMIPSVSLHGVSAKEIVDSTPWPVQRPSEQTEYSKQRPKREVKRKQWIADGDLEQGGHTMVPMEHFCGTPGSGEEGSQPFAVEVSCGCEIVMDIHSYMSERHEIIGLLGGQIGLSRGRPFLKVEEAFPVKEVTTEDNTINVEMDPESEVQVREKMKAKGMVCVGWYHSHPSFPAVPSMIDLKNQLNYQMLVRDEKLGLEPFVAGIVSPYNPKVAGLKSELAWFYVSRDNPESSFAPGAGELDKNCRSMSLDVETVGNSQIISDCMSKIKMLAEWYSANSTDWSSIWEGEVTLLDKLIASVSERLPRNWQEPIRDTFVGAIKSYMKASWEKTIVKENLESLEGVN</sequence>
<feature type="compositionally biased region" description="Basic and acidic residues" evidence="1">
    <location>
        <begin position="1"/>
        <end position="11"/>
    </location>
</feature>
<dbReference type="InterPro" id="IPR037518">
    <property type="entry name" value="MPN"/>
</dbReference>
<feature type="region of interest" description="Disordered" evidence="1">
    <location>
        <begin position="266"/>
        <end position="287"/>
    </location>
</feature>
<dbReference type="STRING" id="1764295.A0A5B8MQL8"/>
<organism evidence="3 4">
    <name type="scientific">Chloropicon primus</name>
    <dbReference type="NCBI Taxonomy" id="1764295"/>
    <lineage>
        <taxon>Eukaryota</taxon>
        <taxon>Viridiplantae</taxon>
        <taxon>Chlorophyta</taxon>
        <taxon>Chloropicophyceae</taxon>
        <taxon>Chloropicales</taxon>
        <taxon>Chloropicaceae</taxon>
        <taxon>Chloropicon</taxon>
    </lineage>
</organism>
<reference evidence="3 4" key="1">
    <citation type="submission" date="2018-07" db="EMBL/GenBank/DDBJ databases">
        <title>The complete nuclear genome of the prasinophyte Chloropicon primus (CCMP1205).</title>
        <authorList>
            <person name="Pombert J.-F."/>
            <person name="Otis C."/>
            <person name="Turmel M."/>
            <person name="Lemieux C."/>
        </authorList>
    </citation>
    <scope>NUCLEOTIDE SEQUENCE [LARGE SCALE GENOMIC DNA]</scope>
    <source>
        <strain evidence="3 4">CCMP1205</strain>
    </source>
</reference>
<evidence type="ECO:0000256" key="1">
    <source>
        <dbReference type="SAM" id="MobiDB-lite"/>
    </source>
</evidence>
<accession>A0A5B8MQL8</accession>
<feature type="region of interest" description="Disordered" evidence="1">
    <location>
        <begin position="1"/>
        <end position="128"/>
    </location>
</feature>
<feature type="compositionally biased region" description="Low complexity" evidence="1">
    <location>
        <begin position="106"/>
        <end position="115"/>
    </location>
</feature>
<evidence type="ECO:0000259" key="2">
    <source>
        <dbReference type="PROSITE" id="PS50249"/>
    </source>
</evidence>
<feature type="domain" description="MPN" evidence="2">
    <location>
        <begin position="328"/>
        <end position="471"/>
    </location>
</feature>
<dbReference type="Proteomes" id="UP000316726">
    <property type="component" value="Chromosome 8"/>
</dbReference>
<dbReference type="InterPro" id="IPR000555">
    <property type="entry name" value="JAMM/MPN+_dom"/>
</dbReference>
<gene>
    <name evidence="3" type="ORF">A3770_08p52210</name>
</gene>
<dbReference type="PANTHER" id="PTHR10410">
    <property type="entry name" value="EUKARYOTIC TRANSLATION INITIATION FACTOR 3 -RELATED"/>
    <property type="match status" value="1"/>
</dbReference>
<dbReference type="EMBL" id="CP031041">
    <property type="protein sequence ID" value="QDZ22703.1"/>
    <property type="molecule type" value="Genomic_DNA"/>
</dbReference>
<keyword evidence="4" id="KW-1185">Reference proteome</keyword>
<dbReference type="GO" id="GO:0008237">
    <property type="term" value="F:metallopeptidase activity"/>
    <property type="evidence" value="ECO:0007669"/>
    <property type="project" value="InterPro"/>
</dbReference>
<protein>
    <recommendedName>
        <fullName evidence="2">MPN domain-containing protein</fullName>
    </recommendedName>
</protein>
<dbReference type="InterPro" id="IPR050242">
    <property type="entry name" value="JAMM_MPN+_peptidase_M67A"/>
</dbReference>
<dbReference type="Pfam" id="PF01398">
    <property type="entry name" value="JAB"/>
    <property type="match status" value="1"/>
</dbReference>
<dbReference type="InterPro" id="IPR040843">
    <property type="entry name" value="RAMA"/>
</dbReference>
<feature type="compositionally biased region" description="Basic residues" evidence="1">
    <location>
        <begin position="116"/>
        <end position="127"/>
    </location>
</feature>
<proteinExistence type="predicted"/>
<dbReference type="Pfam" id="PF18755">
    <property type="entry name" value="RAMA"/>
    <property type="match status" value="1"/>
</dbReference>
<dbReference type="OrthoDB" id="167806at2759"/>
<dbReference type="SUPFAM" id="SSF102712">
    <property type="entry name" value="JAB1/MPN domain"/>
    <property type="match status" value="1"/>
</dbReference>